<evidence type="ECO:0000256" key="11">
    <source>
        <dbReference type="PROSITE-ProRule" id="PRU00042"/>
    </source>
</evidence>
<dbReference type="FunFam" id="3.30.160.60:FF:000634">
    <property type="entry name" value="Zinc finger X-chromosomal protein"/>
    <property type="match status" value="1"/>
</dbReference>
<evidence type="ECO:0000256" key="12">
    <source>
        <dbReference type="SAM" id="MobiDB-lite"/>
    </source>
</evidence>
<keyword evidence="8" id="KW-0238">DNA-binding</keyword>
<evidence type="ECO:0000256" key="8">
    <source>
        <dbReference type="ARBA" id="ARBA00023125"/>
    </source>
</evidence>
<evidence type="ECO:0000256" key="2">
    <source>
        <dbReference type="ARBA" id="ARBA00006991"/>
    </source>
</evidence>
<dbReference type="InterPro" id="IPR013087">
    <property type="entry name" value="Znf_C2H2_type"/>
</dbReference>
<dbReference type="GO" id="GO:0000981">
    <property type="term" value="F:DNA-binding transcription factor activity, RNA polymerase II-specific"/>
    <property type="evidence" value="ECO:0007669"/>
    <property type="project" value="TreeGrafter"/>
</dbReference>
<feature type="compositionally biased region" description="Acidic residues" evidence="12">
    <location>
        <begin position="133"/>
        <end position="149"/>
    </location>
</feature>
<dbReference type="FunFam" id="3.30.160.60:FF:001506">
    <property type="entry name" value="Zinc finger protein"/>
    <property type="match status" value="1"/>
</dbReference>
<keyword evidence="5 11" id="KW-0863">Zinc-finger</keyword>
<keyword evidence="4" id="KW-0677">Repeat</keyword>
<reference evidence="14" key="1">
    <citation type="submission" date="2016-05" db="EMBL/GenBank/DDBJ databases">
        <authorList>
            <person name="Lavstsen T."/>
            <person name="Jespersen J.S."/>
        </authorList>
    </citation>
    <scope>NUCLEOTIDE SEQUENCE</scope>
    <source>
        <tissue evidence="14">Brain</tissue>
    </source>
</reference>
<evidence type="ECO:0000256" key="6">
    <source>
        <dbReference type="ARBA" id="ARBA00022833"/>
    </source>
</evidence>
<evidence type="ECO:0000256" key="10">
    <source>
        <dbReference type="ARBA" id="ARBA00023242"/>
    </source>
</evidence>
<evidence type="ECO:0000256" key="7">
    <source>
        <dbReference type="ARBA" id="ARBA00023015"/>
    </source>
</evidence>
<dbReference type="Pfam" id="PF00096">
    <property type="entry name" value="zf-C2H2"/>
    <property type="match status" value="1"/>
</dbReference>
<feature type="region of interest" description="Disordered" evidence="12">
    <location>
        <begin position="1"/>
        <end position="24"/>
    </location>
</feature>
<dbReference type="EMBL" id="HAED01010966">
    <property type="protein sequence ID" value="SBQ97247.1"/>
    <property type="molecule type" value="Transcribed_RNA"/>
</dbReference>
<dbReference type="PANTHER" id="PTHR23226">
    <property type="entry name" value="ZINC FINGER AND SCAN DOMAIN-CONTAINING"/>
    <property type="match status" value="1"/>
</dbReference>
<keyword evidence="10" id="KW-0539">Nucleus</keyword>
<feature type="domain" description="C2H2-type" evidence="13">
    <location>
        <begin position="226"/>
        <end position="253"/>
    </location>
</feature>
<dbReference type="Pfam" id="PF13894">
    <property type="entry name" value="zf-C2H2_4"/>
    <property type="match status" value="1"/>
</dbReference>
<evidence type="ECO:0000259" key="13">
    <source>
        <dbReference type="PROSITE" id="PS50157"/>
    </source>
</evidence>
<keyword evidence="7" id="KW-0805">Transcription regulation</keyword>
<dbReference type="AlphaFoldDB" id="A0A1A8IJ85"/>
<dbReference type="PROSITE" id="PS00028">
    <property type="entry name" value="ZINC_FINGER_C2H2_1"/>
    <property type="match status" value="2"/>
</dbReference>
<organism evidence="14">
    <name type="scientific">Nothobranchius kuhntae</name>
    <name type="common">Beira killifish</name>
    <dbReference type="NCBI Taxonomy" id="321403"/>
    <lineage>
        <taxon>Eukaryota</taxon>
        <taxon>Metazoa</taxon>
        <taxon>Chordata</taxon>
        <taxon>Craniata</taxon>
        <taxon>Vertebrata</taxon>
        <taxon>Euteleostomi</taxon>
        <taxon>Actinopterygii</taxon>
        <taxon>Neopterygii</taxon>
        <taxon>Teleostei</taxon>
        <taxon>Neoteleostei</taxon>
        <taxon>Acanthomorphata</taxon>
        <taxon>Ovalentaria</taxon>
        <taxon>Atherinomorphae</taxon>
        <taxon>Cyprinodontiformes</taxon>
        <taxon>Nothobranchiidae</taxon>
        <taxon>Nothobranchius</taxon>
    </lineage>
</organism>
<proteinExistence type="inferred from homology"/>
<protein>
    <recommendedName>
        <fullName evidence="13">C2H2-type domain-containing protein</fullName>
    </recommendedName>
</protein>
<comment type="similarity">
    <text evidence="2">Belongs to the krueppel C2H2-type zinc-finger protein family.</text>
</comment>
<keyword evidence="3" id="KW-0479">Metal-binding</keyword>
<evidence type="ECO:0000313" key="14">
    <source>
        <dbReference type="EMBL" id="SBQ97247.1"/>
    </source>
</evidence>
<dbReference type="PROSITE" id="PS50157">
    <property type="entry name" value="ZINC_FINGER_C2H2_2"/>
    <property type="match status" value="2"/>
</dbReference>
<accession>A0A1A8IJ85</accession>
<evidence type="ECO:0000256" key="9">
    <source>
        <dbReference type="ARBA" id="ARBA00023163"/>
    </source>
</evidence>
<dbReference type="SMART" id="SM00355">
    <property type="entry name" value="ZnF_C2H2"/>
    <property type="match status" value="2"/>
</dbReference>
<name>A0A1A8IJ85_NOTKU</name>
<comment type="subcellular location">
    <subcellularLocation>
        <location evidence="1">Nucleus</location>
    </subcellularLocation>
</comment>
<dbReference type="SUPFAM" id="SSF57667">
    <property type="entry name" value="beta-beta-alpha zinc fingers"/>
    <property type="match status" value="2"/>
</dbReference>
<evidence type="ECO:0000256" key="5">
    <source>
        <dbReference type="ARBA" id="ARBA00022771"/>
    </source>
</evidence>
<dbReference type="GO" id="GO:0000978">
    <property type="term" value="F:RNA polymerase II cis-regulatory region sequence-specific DNA binding"/>
    <property type="evidence" value="ECO:0007669"/>
    <property type="project" value="TreeGrafter"/>
</dbReference>
<dbReference type="GO" id="GO:0005634">
    <property type="term" value="C:nucleus"/>
    <property type="evidence" value="ECO:0007669"/>
    <property type="project" value="UniProtKB-SubCell"/>
</dbReference>
<reference evidence="14" key="2">
    <citation type="submission" date="2016-06" db="EMBL/GenBank/DDBJ databases">
        <title>The genome of a short-lived fish provides insights into sex chromosome evolution and the genetic control of aging.</title>
        <authorList>
            <person name="Reichwald K."/>
            <person name="Felder M."/>
            <person name="Petzold A."/>
            <person name="Koch P."/>
            <person name="Groth M."/>
            <person name="Platzer M."/>
        </authorList>
    </citation>
    <scope>NUCLEOTIDE SEQUENCE</scope>
    <source>
        <tissue evidence="14">Brain</tissue>
    </source>
</reference>
<keyword evidence="6" id="KW-0862">Zinc</keyword>
<evidence type="ECO:0000256" key="3">
    <source>
        <dbReference type="ARBA" id="ARBA00022723"/>
    </source>
</evidence>
<keyword evidence="9" id="KW-0804">Transcription</keyword>
<dbReference type="Gene3D" id="3.30.160.60">
    <property type="entry name" value="Classic Zinc Finger"/>
    <property type="match status" value="3"/>
</dbReference>
<feature type="domain" description="C2H2-type" evidence="13">
    <location>
        <begin position="254"/>
        <end position="281"/>
    </location>
</feature>
<feature type="region of interest" description="Disordered" evidence="12">
    <location>
        <begin position="102"/>
        <end position="165"/>
    </location>
</feature>
<evidence type="ECO:0000256" key="4">
    <source>
        <dbReference type="ARBA" id="ARBA00022737"/>
    </source>
</evidence>
<evidence type="ECO:0000256" key="1">
    <source>
        <dbReference type="ARBA" id="ARBA00004123"/>
    </source>
</evidence>
<dbReference type="GO" id="GO:0008270">
    <property type="term" value="F:zinc ion binding"/>
    <property type="evidence" value="ECO:0007669"/>
    <property type="project" value="UniProtKB-KW"/>
</dbReference>
<dbReference type="PANTHER" id="PTHR23226:SF416">
    <property type="entry name" value="FI01424P"/>
    <property type="match status" value="1"/>
</dbReference>
<gene>
    <name evidence="14" type="primary">Nfu_g_1_025964</name>
</gene>
<dbReference type="InterPro" id="IPR036236">
    <property type="entry name" value="Znf_C2H2_sf"/>
</dbReference>
<sequence length="293" mass="33385">MDTDVLQMVTEEAPEDQSAGVDQQHPEQFHIKEEQEGSWTSVEEEHLHVKEETDVTRFTFTVVPIKSEDNEEKPLFSLLHHQQMEDRDVPTNSLVDQMTAGTVRGAETSKNPDLNNEENSISSETEVSRSEEKDDDLNLDSGPETEDGDNDWKESKTSVSGENTVNTSFSCSECGKQYHFIADHKEMRSSSCLVNKTDFSCDCGQRVYPKSNLNLQIGIHSEEKAFDCDVCGQRFRQKSHLDRHVRIHTGYKPFECDVCGQRFRCNSTLKSHMKIHSGQKPFKCDVCQKKVQT</sequence>